<dbReference type="SMART" id="SM00838">
    <property type="entry name" value="EFG_C"/>
    <property type="match status" value="1"/>
</dbReference>
<dbReference type="InterPro" id="IPR004540">
    <property type="entry name" value="Transl_elong_EFG/EF2"/>
</dbReference>
<dbReference type="FunFam" id="3.30.70.240:FF:000001">
    <property type="entry name" value="Elongation factor G"/>
    <property type="match status" value="1"/>
</dbReference>
<dbReference type="SMART" id="SM00889">
    <property type="entry name" value="EFG_IV"/>
    <property type="match status" value="1"/>
</dbReference>
<dbReference type="STRING" id="1330330.IX53_02945"/>
<dbReference type="Pfam" id="PF03764">
    <property type="entry name" value="EFG_IV"/>
    <property type="match status" value="1"/>
</dbReference>
<dbReference type="FunFam" id="3.30.230.10:FF:000003">
    <property type="entry name" value="Elongation factor G"/>
    <property type="match status" value="1"/>
</dbReference>
<feature type="domain" description="Tr-type G" evidence="5">
    <location>
        <begin position="7"/>
        <end position="275"/>
    </location>
</feature>
<dbReference type="Gene3D" id="3.40.50.300">
    <property type="entry name" value="P-loop containing nucleotide triphosphate hydrolases"/>
    <property type="match status" value="1"/>
</dbReference>
<dbReference type="SUPFAM" id="SSF54980">
    <property type="entry name" value="EF-G C-terminal domain-like"/>
    <property type="match status" value="2"/>
</dbReference>
<dbReference type="InterPro" id="IPR009000">
    <property type="entry name" value="Transl_B-barrel_sf"/>
</dbReference>
<dbReference type="SUPFAM" id="SSF54211">
    <property type="entry name" value="Ribosomal protein S5 domain 2-like"/>
    <property type="match status" value="1"/>
</dbReference>
<reference evidence="6 7" key="1">
    <citation type="submission" date="2015-04" db="EMBL/GenBank/DDBJ databases">
        <title>Complete Genome Sequence of Kosmotoga pacifica SLHLJ1.</title>
        <authorList>
            <person name="Jiang L.J."/>
            <person name="Shao Z.Z."/>
            <person name="Jebbar M."/>
        </authorList>
    </citation>
    <scope>NUCLEOTIDE SEQUENCE [LARGE SCALE GENOMIC DNA]</scope>
    <source>
        <strain evidence="6 7">SLHLJ1</strain>
    </source>
</reference>
<sequence length="689" mass="76214">MDKISPQDKRNVVLLGHHGCGKTHLVDSILFTSGKLDRTGVFVTDTEEVEKNRKASFSLGITGLSHKGVRINLVDTPGMAEFHAETVNGLYSSENVLTVINAVSGMEIMAERFGVVAKDLNKSIMVFFNMMDKDRAGYEAALEEIREVFERTPVLLQLPIGTASEFKGVIDLVEEKAYIYEGDSGKFSVGNIPEELKDAVEEAKTKMIEDIVETDEELMEKYFEGEEISTEELKRTLRKAYVENQIVPVLLGSALKNIGINLLLDTLVELGKTPEEAEPWTADLLSGDEVTVKPLESEPLVGYIFKSSVDPFVGKITFIKIISGTLKQGDSFVVVNQESTEKAGHILIVDGTKDIEISEATVGDIIKLAKLKKSAVGDTVTHKDRQLKLRLLEWPEPMLSKSVQPKSKSDIDKISNGLSRLSESDPTFIWEHDAETGETVISGLGGVHLDIMVERLKKLFSVDVEVGKPKIAYRETIRRKVTAEYKHKKQTGGHGQYGHVQIEIEPLERGAGFEFVDKIVGGVIPKNYIPAVEKGIREAMKKGVLASYPVVDVRVTLVYGSYHEVDSSDMSFQIAASQAFKKGMQEANPVILEPIMDVEIFVPDENAGDVMGEVTSRRGRPMGMESVGKGLSKVMAQVPLSEMLDFSSKLSSITSGRGYFTMKFSGYQETPPDVQQKVIVERQRELEEE</sequence>
<dbReference type="GO" id="GO:0003746">
    <property type="term" value="F:translation elongation factor activity"/>
    <property type="evidence" value="ECO:0007669"/>
    <property type="project" value="UniProtKB-UniRule"/>
</dbReference>
<dbReference type="InterPro" id="IPR005225">
    <property type="entry name" value="Small_GTP-bd"/>
</dbReference>
<dbReference type="NCBIfam" id="TIGR00231">
    <property type="entry name" value="small_GTP"/>
    <property type="match status" value="1"/>
</dbReference>
<dbReference type="NCBIfam" id="TIGR00484">
    <property type="entry name" value="EF-G"/>
    <property type="match status" value="1"/>
</dbReference>
<dbReference type="PATRIC" id="fig|1330330.3.peg.591"/>
<dbReference type="Pfam" id="PF00679">
    <property type="entry name" value="EFG_C"/>
    <property type="match status" value="1"/>
</dbReference>
<dbReference type="InterPro" id="IPR000640">
    <property type="entry name" value="EFG_V-like"/>
</dbReference>
<dbReference type="CDD" id="cd03713">
    <property type="entry name" value="EFG_mtEFG_C"/>
    <property type="match status" value="1"/>
</dbReference>
<keyword evidence="7" id="KW-1185">Reference proteome</keyword>
<dbReference type="InterPro" id="IPR020568">
    <property type="entry name" value="Ribosomal_Su5_D2-typ_SF"/>
</dbReference>
<dbReference type="Gene3D" id="3.30.70.240">
    <property type="match status" value="1"/>
</dbReference>
<evidence type="ECO:0000313" key="7">
    <source>
        <dbReference type="Proteomes" id="UP000035159"/>
    </source>
</evidence>
<dbReference type="GO" id="GO:0032790">
    <property type="term" value="P:ribosome disassembly"/>
    <property type="evidence" value="ECO:0007669"/>
    <property type="project" value="TreeGrafter"/>
</dbReference>
<dbReference type="FunFam" id="3.30.70.870:FF:000002">
    <property type="entry name" value="Translation elongation factor 2"/>
    <property type="match status" value="1"/>
</dbReference>
<dbReference type="InterPro" id="IPR053905">
    <property type="entry name" value="EF-G-like_DII"/>
</dbReference>
<dbReference type="EMBL" id="CP011232">
    <property type="protein sequence ID" value="AKI96950.1"/>
    <property type="molecule type" value="Genomic_DNA"/>
</dbReference>
<dbReference type="PANTHER" id="PTHR43261">
    <property type="entry name" value="TRANSLATION ELONGATION FACTOR G-RELATED"/>
    <property type="match status" value="1"/>
</dbReference>
<accession>A0A0G2Z5T5</accession>
<dbReference type="SUPFAM" id="SSF52540">
    <property type="entry name" value="P-loop containing nucleoside triphosphate hydrolases"/>
    <property type="match status" value="1"/>
</dbReference>
<dbReference type="KEGG" id="kpf:IX53_02945"/>
<dbReference type="GO" id="GO:0005525">
    <property type="term" value="F:GTP binding"/>
    <property type="evidence" value="ECO:0007669"/>
    <property type="project" value="UniProtKB-UniRule"/>
</dbReference>
<dbReference type="PROSITE" id="PS51722">
    <property type="entry name" value="G_TR_2"/>
    <property type="match status" value="1"/>
</dbReference>
<dbReference type="InterPro" id="IPR009022">
    <property type="entry name" value="EFG_III"/>
</dbReference>
<dbReference type="Pfam" id="PF22042">
    <property type="entry name" value="EF-G_D2"/>
    <property type="match status" value="1"/>
</dbReference>
<dbReference type="GO" id="GO:0003924">
    <property type="term" value="F:GTPase activity"/>
    <property type="evidence" value="ECO:0007669"/>
    <property type="project" value="InterPro"/>
</dbReference>
<keyword evidence="3" id="KW-0342">GTP-binding</keyword>
<keyword evidence="6" id="KW-0251">Elongation factor</keyword>
<keyword evidence="2" id="KW-0547">Nucleotide-binding</keyword>
<evidence type="ECO:0000256" key="4">
    <source>
        <dbReference type="NCBIfam" id="TIGR00484"/>
    </source>
</evidence>
<dbReference type="NCBIfam" id="NF009379">
    <property type="entry name" value="PRK12740.1-3"/>
    <property type="match status" value="1"/>
</dbReference>
<evidence type="ECO:0000256" key="3">
    <source>
        <dbReference type="ARBA" id="ARBA00023134"/>
    </source>
</evidence>
<organism evidence="6 7">
    <name type="scientific">Kosmotoga pacifica</name>
    <dbReference type="NCBI Taxonomy" id="1330330"/>
    <lineage>
        <taxon>Bacteria</taxon>
        <taxon>Thermotogati</taxon>
        <taxon>Thermotogota</taxon>
        <taxon>Thermotogae</taxon>
        <taxon>Kosmotogales</taxon>
        <taxon>Kosmotogaceae</taxon>
        <taxon>Kosmotoga</taxon>
    </lineage>
</organism>
<dbReference type="InterPro" id="IPR000795">
    <property type="entry name" value="T_Tr_GTP-bd_dom"/>
</dbReference>
<evidence type="ECO:0000256" key="2">
    <source>
        <dbReference type="ARBA" id="ARBA00022741"/>
    </source>
</evidence>
<evidence type="ECO:0000256" key="1">
    <source>
        <dbReference type="ARBA" id="ARBA00005870"/>
    </source>
</evidence>
<dbReference type="RefSeq" id="WP_047754085.1">
    <property type="nucleotide sequence ID" value="NZ_CAJUHA010000019.1"/>
</dbReference>
<dbReference type="AlphaFoldDB" id="A0A0G2Z5T5"/>
<dbReference type="InterPro" id="IPR027417">
    <property type="entry name" value="P-loop_NTPase"/>
</dbReference>
<evidence type="ECO:0000259" key="5">
    <source>
        <dbReference type="PROSITE" id="PS51722"/>
    </source>
</evidence>
<dbReference type="Proteomes" id="UP000035159">
    <property type="component" value="Chromosome"/>
</dbReference>
<dbReference type="CDD" id="cd04170">
    <property type="entry name" value="EF-G_bact"/>
    <property type="match status" value="1"/>
</dbReference>
<dbReference type="Pfam" id="PF14492">
    <property type="entry name" value="EFG_III"/>
    <property type="match status" value="1"/>
</dbReference>
<dbReference type="InterPro" id="IPR014721">
    <property type="entry name" value="Ribsml_uS5_D2-typ_fold_subgr"/>
</dbReference>
<comment type="similarity">
    <text evidence="1">Belongs to the TRAFAC class translation factor GTPase superfamily. Classic translation factor GTPase family. EF-G/EF-2 subfamily.</text>
</comment>
<dbReference type="CDD" id="cd16262">
    <property type="entry name" value="EFG_III"/>
    <property type="match status" value="1"/>
</dbReference>
<dbReference type="PANTHER" id="PTHR43261:SF6">
    <property type="entry name" value="ELONGATION FACTOR G-LIKE PROTEIN"/>
    <property type="match status" value="1"/>
</dbReference>
<dbReference type="Pfam" id="PF00009">
    <property type="entry name" value="GTP_EFTU"/>
    <property type="match status" value="1"/>
</dbReference>
<gene>
    <name evidence="6" type="ORF">IX53_02945</name>
</gene>
<dbReference type="InterPro" id="IPR041095">
    <property type="entry name" value="EFG_II"/>
</dbReference>
<dbReference type="InterPro" id="IPR035647">
    <property type="entry name" value="EFG_III/V"/>
</dbReference>
<protein>
    <recommendedName>
        <fullName evidence="4">Elongation factor G</fullName>
    </recommendedName>
</protein>
<dbReference type="SUPFAM" id="SSF50447">
    <property type="entry name" value="Translation proteins"/>
    <property type="match status" value="1"/>
</dbReference>
<dbReference type="InterPro" id="IPR047872">
    <property type="entry name" value="EFG_IV"/>
</dbReference>
<dbReference type="Gene3D" id="2.40.30.10">
    <property type="entry name" value="Translation factors"/>
    <property type="match status" value="1"/>
</dbReference>
<dbReference type="NCBIfam" id="NF009891">
    <property type="entry name" value="PRK13351.1-1"/>
    <property type="match status" value="1"/>
</dbReference>
<dbReference type="CDD" id="cd01434">
    <property type="entry name" value="EFG_mtEFG1_IV"/>
    <property type="match status" value="1"/>
</dbReference>
<dbReference type="InterPro" id="IPR005517">
    <property type="entry name" value="Transl_elong_EFG/EF2_IV"/>
</dbReference>
<dbReference type="InterPro" id="IPR035649">
    <property type="entry name" value="EFG_V"/>
</dbReference>
<proteinExistence type="inferred from homology"/>
<evidence type="ECO:0000313" key="6">
    <source>
        <dbReference type="EMBL" id="AKI96950.1"/>
    </source>
</evidence>
<dbReference type="Gene3D" id="3.30.70.870">
    <property type="entry name" value="Elongation Factor G (Translational Gtpase), domain 3"/>
    <property type="match status" value="1"/>
</dbReference>
<keyword evidence="6" id="KW-0648">Protein biosynthesis</keyword>
<dbReference type="Gene3D" id="3.30.230.10">
    <property type="match status" value="1"/>
</dbReference>
<name>A0A0G2Z5T5_9BACT</name>
<dbReference type="NCBIfam" id="NF009381">
    <property type="entry name" value="PRK12740.1-5"/>
    <property type="match status" value="1"/>
</dbReference>
<dbReference type="OrthoDB" id="9804431at2"/>